<dbReference type="InterPro" id="IPR003593">
    <property type="entry name" value="AAA+_ATPase"/>
</dbReference>
<gene>
    <name evidence="8" type="primary">phnC</name>
    <name evidence="8" type="ORF">HEQ75_02340</name>
</gene>
<dbReference type="SUPFAM" id="SSF52540">
    <property type="entry name" value="P-loop containing nucleoside triphosphate hydrolases"/>
    <property type="match status" value="1"/>
</dbReference>
<dbReference type="SMART" id="SM00382">
    <property type="entry name" value="AAA"/>
    <property type="match status" value="1"/>
</dbReference>
<keyword evidence="2" id="KW-1003">Cell membrane</keyword>
<comment type="caution">
    <text evidence="8">The sequence shown here is derived from an EMBL/GenBank/DDBJ whole genome shotgun (WGS) entry which is preliminary data.</text>
</comment>
<evidence type="ECO:0000256" key="5">
    <source>
        <dbReference type="ARBA" id="ARBA00022967"/>
    </source>
</evidence>
<dbReference type="PANTHER" id="PTHR43166">
    <property type="entry name" value="AMINO ACID IMPORT ATP-BINDING PROTEIN"/>
    <property type="match status" value="1"/>
</dbReference>
<dbReference type="Gene3D" id="3.40.50.300">
    <property type="entry name" value="P-loop containing nucleotide triphosphate hydrolases"/>
    <property type="match status" value="1"/>
</dbReference>
<evidence type="ECO:0000256" key="4">
    <source>
        <dbReference type="ARBA" id="ARBA00022840"/>
    </source>
</evidence>
<keyword evidence="4 8" id="KW-0067">ATP-binding</keyword>
<evidence type="ECO:0000256" key="1">
    <source>
        <dbReference type="ARBA" id="ARBA00022448"/>
    </source>
</evidence>
<proteinExistence type="predicted"/>
<name>A0ABX1DY05_9PROT</name>
<dbReference type="PROSITE" id="PS50893">
    <property type="entry name" value="ABC_TRANSPORTER_2"/>
    <property type="match status" value="1"/>
</dbReference>
<dbReference type="Pfam" id="PF00005">
    <property type="entry name" value="ABC_tran"/>
    <property type="match status" value="1"/>
</dbReference>
<dbReference type="InterPro" id="IPR027417">
    <property type="entry name" value="P-loop_NTPase"/>
</dbReference>
<evidence type="ECO:0000256" key="2">
    <source>
        <dbReference type="ARBA" id="ARBA00022475"/>
    </source>
</evidence>
<keyword evidence="9" id="KW-1185">Reference proteome</keyword>
<dbReference type="EMBL" id="JAAVNE010000002">
    <property type="protein sequence ID" value="NKC29686.1"/>
    <property type="molecule type" value="Genomic_DNA"/>
</dbReference>
<dbReference type="InterPro" id="IPR050086">
    <property type="entry name" value="MetN_ABC_transporter-like"/>
</dbReference>
<accession>A0ABX1DY05</accession>
<reference evidence="8 9" key="1">
    <citation type="submission" date="2020-03" db="EMBL/GenBank/DDBJ databases">
        <title>Roseomonas selenitidurans sp. nov. isolated from urban soil.</title>
        <authorList>
            <person name="Liu H."/>
        </authorList>
    </citation>
    <scope>NUCLEOTIDE SEQUENCE [LARGE SCALE GENOMIC DNA]</scope>
    <source>
        <strain evidence="8 9">BU-1</strain>
    </source>
</reference>
<dbReference type="GO" id="GO:0005524">
    <property type="term" value="F:ATP binding"/>
    <property type="evidence" value="ECO:0007669"/>
    <property type="project" value="UniProtKB-KW"/>
</dbReference>
<keyword evidence="5" id="KW-1278">Translocase</keyword>
<dbReference type="Proteomes" id="UP000787635">
    <property type="component" value="Unassembled WGS sequence"/>
</dbReference>
<keyword evidence="6" id="KW-0472">Membrane</keyword>
<evidence type="ECO:0000259" key="7">
    <source>
        <dbReference type="PROSITE" id="PS50893"/>
    </source>
</evidence>
<dbReference type="InterPro" id="IPR012693">
    <property type="entry name" value="ABC_transpr_PhnC"/>
</dbReference>
<dbReference type="InterPro" id="IPR003439">
    <property type="entry name" value="ABC_transporter-like_ATP-bd"/>
</dbReference>
<keyword evidence="3" id="KW-0547">Nucleotide-binding</keyword>
<feature type="domain" description="ABC transporter" evidence="7">
    <location>
        <begin position="2"/>
        <end position="245"/>
    </location>
</feature>
<evidence type="ECO:0000256" key="6">
    <source>
        <dbReference type="ARBA" id="ARBA00023136"/>
    </source>
</evidence>
<dbReference type="CDD" id="cd03256">
    <property type="entry name" value="ABC_PhnC_transporter"/>
    <property type="match status" value="1"/>
</dbReference>
<sequence length="251" mass="27010">MLELRGLTRRFGDATAVDNLSLAVADGEMVAVLGRSGAGKSTLLNMINRLIDPSGGEILYGGRDIARLRGAELLAWRRQSAMIFQRFNLVGRLSVLTNVLTGRLNHPPRLPKLVGLFTDRERDIAIDALAALGMEDHALKRADQLSGGQQQRVAIARALVQEPRIMLADEPVASLDPVNAQAVMEALRRINRELGITVLCNLHSVPLAQAWCDRAIALSAGRLVYDGPVAGLDEPTLLGIYGSAAALSEAH</sequence>
<organism evidence="8 9">
    <name type="scientific">Falsiroseomonas selenitidurans</name>
    <dbReference type="NCBI Taxonomy" id="2716335"/>
    <lineage>
        <taxon>Bacteria</taxon>
        <taxon>Pseudomonadati</taxon>
        <taxon>Pseudomonadota</taxon>
        <taxon>Alphaproteobacteria</taxon>
        <taxon>Acetobacterales</taxon>
        <taxon>Roseomonadaceae</taxon>
        <taxon>Falsiroseomonas</taxon>
    </lineage>
</organism>
<dbReference type="PANTHER" id="PTHR43166:SF6">
    <property type="entry name" value="PHOSPHONATES IMPORT ATP-BINDING PROTEIN PHNC"/>
    <property type="match status" value="1"/>
</dbReference>
<evidence type="ECO:0000256" key="3">
    <source>
        <dbReference type="ARBA" id="ARBA00022741"/>
    </source>
</evidence>
<keyword evidence="1" id="KW-0813">Transport</keyword>
<evidence type="ECO:0000313" key="8">
    <source>
        <dbReference type="EMBL" id="NKC29686.1"/>
    </source>
</evidence>
<evidence type="ECO:0000313" key="9">
    <source>
        <dbReference type="Proteomes" id="UP000787635"/>
    </source>
</evidence>
<dbReference type="InterPro" id="IPR017871">
    <property type="entry name" value="ABC_transporter-like_CS"/>
</dbReference>
<protein>
    <submittedName>
        <fullName evidence="8">Phosphonate ABC transporter ATP-binding protein</fullName>
    </submittedName>
</protein>
<dbReference type="RefSeq" id="WP_168027304.1">
    <property type="nucleotide sequence ID" value="NZ_JAAVNE010000002.1"/>
</dbReference>
<dbReference type="PROSITE" id="PS00211">
    <property type="entry name" value="ABC_TRANSPORTER_1"/>
    <property type="match status" value="1"/>
</dbReference>
<dbReference type="NCBIfam" id="TIGR02315">
    <property type="entry name" value="ABC_phnC"/>
    <property type="match status" value="1"/>
</dbReference>